<accession>K3UK95</accession>
<dbReference type="eggNOG" id="ENOG502R9RP">
    <property type="taxonomic scope" value="Eukaryota"/>
</dbReference>
<evidence type="ECO:0000313" key="1">
    <source>
        <dbReference type="EMBL" id="EKJ72416.1"/>
    </source>
</evidence>
<dbReference type="RefSeq" id="XP_009258833.1">
    <property type="nucleotide sequence ID" value="XM_009260558.1"/>
</dbReference>
<reference evidence="1 2" key="1">
    <citation type="journal article" date="2012" name="PLoS Pathog.">
        <title>Comparative pathogenomics reveals horizontally acquired novel virulence genes in fungi infecting cereal hosts.</title>
        <authorList>
            <person name="Gardiner D.M."/>
            <person name="McDonald M.C."/>
            <person name="Covarelli L."/>
            <person name="Solomon P.S."/>
            <person name="Rusu A.G."/>
            <person name="Marshall M."/>
            <person name="Kazan K."/>
            <person name="Chakraborty S."/>
            <person name="McDonald B.A."/>
            <person name="Manners J.M."/>
        </authorList>
    </citation>
    <scope>NUCLEOTIDE SEQUENCE [LARGE SCALE GENOMIC DNA]</scope>
    <source>
        <strain evidence="1 2">CS3096</strain>
    </source>
</reference>
<dbReference type="GeneID" id="20366058"/>
<dbReference type="HOGENOM" id="CLU_1759291_0_0_1"/>
<sequence length="165" mass="18253">MSQSTTTKPSANKDESCFIRQVFLRGHLAPAFPPPAKQCTGCGKSFQSVRTMCPPCLKAISLKKECDAKDRERDTFPDHCKKCKQTTLHLGPDWCTVCYADTADTAAPADPGNTFPVYCEECVVQIDIPNRVKDDKGGFVEMIEVNSLWCVQCKGPADSWIRSDV</sequence>
<protein>
    <submittedName>
        <fullName evidence="1">Uncharacterized protein</fullName>
    </submittedName>
</protein>
<dbReference type="Proteomes" id="UP000007978">
    <property type="component" value="Chromosome 1"/>
</dbReference>
<organism evidence="1 2">
    <name type="scientific">Fusarium pseudograminearum (strain CS3096)</name>
    <name type="common">Wheat and barley crown-rot fungus</name>
    <dbReference type="NCBI Taxonomy" id="1028729"/>
    <lineage>
        <taxon>Eukaryota</taxon>
        <taxon>Fungi</taxon>
        <taxon>Dikarya</taxon>
        <taxon>Ascomycota</taxon>
        <taxon>Pezizomycotina</taxon>
        <taxon>Sordariomycetes</taxon>
        <taxon>Hypocreomycetidae</taxon>
        <taxon>Hypocreales</taxon>
        <taxon>Nectriaceae</taxon>
        <taxon>Fusarium</taxon>
    </lineage>
</organism>
<keyword evidence="2" id="KW-1185">Reference proteome</keyword>
<comment type="caution">
    <text evidence="1">The sequence shown here is derived from an EMBL/GenBank/DDBJ whole genome shotgun (WGS) entry which is preliminary data.</text>
</comment>
<gene>
    <name evidence="1" type="ORF">FPSE_07440</name>
</gene>
<name>K3UK95_FUSPC</name>
<dbReference type="EMBL" id="AFNW01000193">
    <property type="protein sequence ID" value="EKJ72416.1"/>
    <property type="molecule type" value="Genomic_DNA"/>
</dbReference>
<dbReference type="KEGG" id="fpu:FPSE_07440"/>
<proteinExistence type="predicted"/>
<dbReference type="OrthoDB" id="5017227at2759"/>
<dbReference type="AlphaFoldDB" id="K3UK95"/>
<evidence type="ECO:0000313" key="2">
    <source>
        <dbReference type="Proteomes" id="UP000007978"/>
    </source>
</evidence>